<evidence type="ECO:0000256" key="1">
    <source>
        <dbReference type="HAMAP-Rule" id="MF_02128"/>
    </source>
</evidence>
<dbReference type="GO" id="GO:0000287">
    <property type="term" value="F:magnesium ion binding"/>
    <property type="evidence" value="ECO:0007669"/>
    <property type="project" value="UniProtKB-UniRule"/>
</dbReference>
<dbReference type="GO" id="GO:0009030">
    <property type="term" value="F:thiamine-phosphate kinase activity"/>
    <property type="evidence" value="ECO:0007669"/>
    <property type="project" value="UniProtKB-UniRule"/>
</dbReference>
<comment type="miscellaneous">
    <text evidence="1">Reaction mechanism of ThiL seems to utilize a direct, inline transfer of the gamma-phosphate of ATP to TMP rather than a phosphorylated enzyme intermediate.</text>
</comment>
<dbReference type="InterPro" id="IPR036676">
    <property type="entry name" value="PurM-like_C_sf"/>
</dbReference>
<dbReference type="GO" id="GO:0009228">
    <property type="term" value="P:thiamine biosynthetic process"/>
    <property type="evidence" value="ECO:0007669"/>
    <property type="project" value="UniProtKB-KW"/>
</dbReference>
<comment type="similarity">
    <text evidence="1">Belongs to the thiamine-monophosphate kinase family.</text>
</comment>
<comment type="catalytic activity">
    <reaction evidence="1">
        <text>thiamine phosphate + ATP = thiamine diphosphate + ADP</text>
        <dbReference type="Rhea" id="RHEA:15913"/>
        <dbReference type="ChEBI" id="CHEBI:30616"/>
        <dbReference type="ChEBI" id="CHEBI:37575"/>
        <dbReference type="ChEBI" id="CHEBI:58937"/>
        <dbReference type="ChEBI" id="CHEBI:456216"/>
        <dbReference type="EC" id="2.7.4.16"/>
    </reaction>
</comment>
<dbReference type="AlphaFoldDB" id="A0A7G9YHL9"/>
<dbReference type="PIRSF" id="PIRSF005303">
    <property type="entry name" value="Thiam_monoph_kin"/>
    <property type="match status" value="1"/>
</dbReference>
<dbReference type="NCBIfam" id="TIGR01379">
    <property type="entry name" value="thiL"/>
    <property type="match status" value="1"/>
</dbReference>
<feature type="binding site" evidence="1">
    <location>
        <position position="142"/>
    </location>
    <ligand>
        <name>ATP</name>
        <dbReference type="ChEBI" id="CHEBI:30616"/>
    </ligand>
</feature>
<evidence type="ECO:0000313" key="4">
    <source>
        <dbReference type="EMBL" id="QNO47503.1"/>
    </source>
</evidence>
<keyword evidence="1" id="KW-0460">Magnesium</keyword>
<keyword evidence="1" id="KW-0479">Metal-binding</keyword>
<feature type="domain" description="PurM-like C-terminal" evidence="3">
    <location>
        <begin position="147"/>
        <end position="290"/>
    </location>
</feature>
<feature type="binding site" evidence="1">
    <location>
        <position position="212"/>
    </location>
    <ligand>
        <name>Mg(2+)</name>
        <dbReference type="ChEBI" id="CHEBI:18420"/>
        <label>5</label>
    </ligand>
</feature>
<dbReference type="Gene3D" id="3.30.1330.10">
    <property type="entry name" value="PurM-like, N-terminal domain"/>
    <property type="match status" value="1"/>
</dbReference>
<dbReference type="PANTHER" id="PTHR30270:SF3">
    <property type="entry name" value="THIAMINE-MONOPHOSPHATE KINASE"/>
    <property type="match status" value="1"/>
</dbReference>
<dbReference type="Pfam" id="PF00586">
    <property type="entry name" value="AIRS"/>
    <property type="match status" value="1"/>
</dbReference>
<protein>
    <recommendedName>
        <fullName evidence="1">Thiamine-monophosphate kinase</fullName>
        <shortName evidence="1">TMP kinase</shortName>
        <shortName evidence="1">Thiamine-phosphate kinase</shortName>
        <ecNumber evidence="1">2.7.4.16</ecNumber>
    </recommendedName>
</protein>
<feature type="binding site" evidence="1">
    <location>
        <position position="25"/>
    </location>
    <ligand>
        <name>Mg(2+)</name>
        <dbReference type="ChEBI" id="CHEBI:18420"/>
        <label>3</label>
    </ligand>
</feature>
<feature type="binding site" evidence="1">
    <location>
        <position position="40"/>
    </location>
    <ligand>
        <name>Mg(2+)</name>
        <dbReference type="ChEBI" id="CHEBI:18420"/>
        <label>4</label>
    </ligand>
</feature>
<dbReference type="EC" id="2.7.4.16" evidence="1"/>
<gene>
    <name evidence="1 4" type="primary">thiL</name>
    <name evidence="4" type="ORF">MJFALNKJ_00036</name>
</gene>
<feature type="binding site" evidence="1">
    <location>
        <position position="42"/>
    </location>
    <ligand>
        <name>Mg(2+)</name>
        <dbReference type="ChEBI" id="CHEBI:18420"/>
        <label>2</label>
    </ligand>
</feature>
<organism evidence="4">
    <name type="scientific">Candidatus Methanogaster sp. ANME-2c ERB4</name>
    <dbReference type="NCBI Taxonomy" id="2759911"/>
    <lineage>
        <taxon>Archaea</taxon>
        <taxon>Methanobacteriati</taxon>
        <taxon>Methanobacteriota</taxon>
        <taxon>Stenosarchaea group</taxon>
        <taxon>Methanomicrobia</taxon>
        <taxon>Methanosarcinales</taxon>
        <taxon>ANME-2 cluster</taxon>
        <taxon>Candidatus Methanogasteraceae</taxon>
        <taxon>Candidatus Methanogaster</taxon>
    </lineage>
</organism>
<feature type="binding site" evidence="1">
    <location>
        <position position="70"/>
    </location>
    <ligand>
        <name>Mg(2+)</name>
        <dbReference type="ChEBI" id="CHEBI:18420"/>
        <label>3</label>
    </ligand>
</feature>
<dbReference type="HAMAP" id="MF_02128">
    <property type="entry name" value="TMP_kinase"/>
    <property type="match status" value="1"/>
</dbReference>
<dbReference type="UniPathway" id="UPA00060">
    <property type="reaction ID" value="UER00142"/>
</dbReference>
<feature type="binding site" evidence="1">
    <location>
        <position position="70"/>
    </location>
    <ligand>
        <name>Mg(2+)</name>
        <dbReference type="ChEBI" id="CHEBI:18420"/>
        <label>4</label>
    </ligand>
</feature>
<feature type="binding site" evidence="1">
    <location>
        <position position="25"/>
    </location>
    <ligand>
        <name>Mg(2+)</name>
        <dbReference type="ChEBI" id="CHEBI:18420"/>
        <label>4</label>
    </ligand>
</feature>
<dbReference type="GO" id="GO:0009229">
    <property type="term" value="P:thiamine diphosphate biosynthetic process"/>
    <property type="evidence" value="ECO:0007669"/>
    <property type="project" value="UniProtKB-UniRule"/>
</dbReference>
<feature type="binding site" evidence="1">
    <location>
        <position position="49"/>
    </location>
    <ligand>
        <name>substrate</name>
    </ligand>
</feature>
<dbReference type="SUPFAM" id="SSF56042">
    <property type="entry name" value="PurM C-terminal domain-like"/>
    <property type="match status" value="1"/>
</dbReference>
<dbReference type="PANTHER" id="PTHR30270">
    <property type="entry name" value="THIAMINE-MONOPHOSPHATE KINASE"/>
    <property type="match status" value="1"/>
</dbReference>
<comment type="function">
    <text evidence="1">Catalyzes the ATP-dependent phosphorylation of thiamine-monophosphate (TMP) to form thiamine-pyrophosphate (TPP), the active form of vitamin B1.</text>
</comment>
<feature type="binding site" evidence="1">
    <location>
        <position position="41"/>
    </location>
    <ligand>
        <name>Mg(2+)</name>
        <dbReference type="ChEBI" id="CHEBI:18420"/>
        <label>1</label>
    </ligand>
</feature>
<name>A0A7G9YHL9_9EURY</name>
<accession>A0A7G9YHL9</accession>
<dbReference type="EMBL" id="MT631264">
    <property type="protein sequence ID" value="QNO47503.1"/>
    <property type="molecule type" value="Genomic_DNA"/>
</dbReference>
<feature type="binding site" evidence="1">
    <location>
        <position position="117"/>
    </location>
    <ligand>
        <name>Mg(2+)</name>
        <dbReference type="ChEBI" id="CHEBI:18420"/>
        <label>1</label>
    </ligand>
</feature>
<feature type="binding site" evidence="1">
    <location>
        <position position="70"/>
    </location>
    <ligand>
        <name>Mg(2+)</name>
        <dbReference type="ChEBI" id="CHEBI:18420"/>
        <label>2</label>
    </ligand>
</feature>
<reference evidence="4" key="1">
    <citation type="submission" date="2020-06" db="EMBL/GenBank/DDBJ databases">
        <title>Unique genomic features of the anaerobic methanotrophic archaea.</title>
        <authorList>
            <person name="Chadwick G.L."/>
            <person name="Skennerton C.T."/>
            <person name="Laso-Perez R."/>
            <person name="Leu A.O."/>
            <person name="Speth D.R."/>
            <person name="Yu H."/>
            <person name="Morgan-Lang C."/>
            <person name="Hatzenpichler R."/>
            <person name="Goudeau D."/>
            <person name="Malmstrom R."/>
            <person name="Brazelton W.J."/>
            <person name="Woyke T."/>
            <person name="Hallam S.J."/>
            <person name="Tyson G.W."/>
            <person name="Wegener G."/>
            <person name="Boetius A."/>
            <person name="Orphan V."/>
        </authorList>
    </citation>
    <scope>NUCLEOTIDE SEQUENCE</scope>
</reference>
<evidence type="ECO:0000259" key="2">
    <source>
        <dbReference type="Pfam" id="PF00586"/>
    </source>
</evidence>
<keyword evidence="1 4" id="KW-0808">Transferase</keyword>
<feature type="binding site" evidence="1">
    <location>
        <position position="211"/>
    </location>
    <ligand>
        <name>ATP</name>
        <dbReference type="ChEBI" id="CHEBI:30616"/>
    </ligand>
</feature>
<feature type="binding site" evidence="1">
    <location>
        <position position="311"/>
    </location>
    <ligand>
        <name>substrate</name>
    </ligand>
</feature>
<dbReference type="InterPro" id="IPR006283">
    <property type="entry name" value="ThiL-like"/>
</dbReference>
<dbReference type="InterPro" id="IPR036921">
    <property type="entry name" value="PurM-like_N_sf"/>
</dbReference>
<feature type="binding site" evidence="1">
    <location>
        <begin position="116"/>
        <end position="117"/>
    </location>
    <ligand>
        <name>ATP</name>
        <dbReference type="ChEBI" id="CHEBI:30616"/>
    </ligand>
</feature>
<keyword evidence="1" id="KW-0067">ATP-binding</keyword>
<dbReference type="InterPro" id="IPR010918">
    <property type="entry name" value="PurM-like_C_dom"/>
</dbReference>
<dbReference type="InterPro" id="IPR016188">
    <property type="entry name" value="PurM-like_N"/>
</dbReference>
<comment type="caution">
    <text evidence="1">Lacks conserved residue(s) required for the propagation of feature annotation.</text>
</comment>
<evidence type="ECO:0000259" key="3">
    <source>
        <dbReference type="Pfam" id="PF02769"/>
    </source>
</evidence>
<feature type="domain" description="PurM-like N-terminal" evidence="2">
    <location>
        <begin position="24"/>
        <end position="134"/>
    </location>
</feature>
<keyword evidence="1" id="KW-0547">Nucleotide-binding</keyword>
<dbReference type="SUPFAM" id="SSF55326">
    <property type="entry name" value="PurM N-terminal domain-like"/>
    <property type="match status" value="1"/>
</dbReference>
<dbReference type="CDD" id="cd02194">
    <property type="entry name" value="ThiL"/>
    <property type="match status" value="1"/>
</dbReference>
<keyword evidence="1" id="KW-0784">Thiamine biosynthesis</keyword>
<sequence>MTLYELGETAIVKRIVKRLDIKFDDCAVLDLTDTEYLVATTDMFHRVTDFPVEMSAWQIGWMCAAATLSDIAAMGAHPQGMLVSMGLPDVESAFVDSMIEGMDACVRGCGTAIIGGDTDSHQELTICGTALGRVPKNQILRRRGANVGDLVCVTGRPGMAGAGMAALGKGLTEQEMRDSIAVKKFFEPIPRIKEGIRLAKSGAVTAMMDNSDGLALSLHQLAETNGCGFRICADLLPVLSEPDGSQDPDLALALYSGGDFELLFTVRASRLADARRACELTVIGEVTSEGVFLARDGGEGSAAEEIERRGYRSLVRSR</sequence>
<dbReference type="Pfam" id="PF02769">
    <property type="entry name" value="AIRS_C"/>
    <property type="match status" value="1"/>
</dbReference>
<dbReference type="Gene3D" id="3.90.650.10">
    <property type="entry name" value="PurM-like C-terminal domain"/>
    <property type="match status" value="1"/>
</dbReference>
<comment type="pathway">
    <text evidence="1">Cofactor biosynthesis; thiamine diphosphate biosynthesis; thiamine diphosphate from thiamine phosphate: step 1/1.</text>
</comment>
<dbReference type="GO" id="GO:0005524">
    <property type="term" value="F:ATP binding"/>
    <property type="evidence" value="ECO:0007669"/>
    <property type="project" value="UniProtKB-UniRule"/>
</dbReference>
<feature type="binding site" evidence="1">
    <location>
        <position position="209"/>
    </location>
    <ligand>
        <name>Mg(2+)</name>
        <dbReference type="ChEBI" id="CHEBI:18420"/>
        <label>3</label>
    </ligand>
</feature>
<proteinExistence type="inferred from homology"/>
<keyword evidence="1 4" id="KW-0418">Kinase</keyword>
<feature type="binding site" evidence="1">
    <location>
        <position position="42"/>
    </location>
    <ligand>
        <name>Mg(2+)</name>
        <dbReference type="ChEBI" id="CHEBI:18420"/>
        <label>1</label>
    </ligand>
</feature>